<reference evidence="3" key="1">
    <citation type="journal article" date="2021" name="Open Biol.">
        <title>Shared evolutionary footprints suggest mitochondrial oxidative damage underlies multiple complex I losses in fungi.</title>
        <authorList>
            <person name="Schikora-Tamarit M.A."/>
            <person name="Marcet-Houben M."/>
            <person name="Nosek J."/>
            <person name="Gabaldon T."/>
        </authorList>
    </citation>
    <scope>NUCLEOTIDE SEQUENCE</scope>
    <source>
        <strain evidence="3">CBS2887</strain>
    </source>
</reference>
<feature type="compositionally biased region" description="Polar residues" evidence="1">
    <location>
        <begin position="39"/>
        <end position="52"/>
    </location>
</feature>
<dbReference type="InterPro" id="IPR036873">
    <property type="entry name" value="Rhodanese-like_dom_sf"/>
</dbReference>
<dbReference type="SMART" id="SM00450">
    <property type="entry name" value="RHOD"/>
    <property type="match status" value="1"/>
</dbReference>
<keyword evidence="4" id="KW-1185">Reference proteome</keyword>
<comment type="caution">
    <text evidence="3">The sequence shown here is derived from an EMBL/GenBank/DDBJ whole genome shotgun (WGS) entry which is preliminary data.</text>
</comment>
<dbReference type="AlphaFoldDB" id="A0A9P8Q387"/>
<evidence type="ECO:0000259" key="2">
    <source>
        <dbReference type="PROSITE" id="PS50206"/>
    </source>
</evidence>
<sequence length="226" mass="24795">MLRQTSTSFLSFSARRIATSTQLPRLAASLITRSQVSKQQQPLNTLRFNSTKATSEPAAATATESTATATETTAETPAPEEPLTRSKAPVITEYTYETIKSLVSHPDASKILIDVREPSEYLEGHIPTAINIPYKSTPGALDLTPEEFEEIFKFAKPSKDSELIFYCQAGVRSNASVELASMFGYEKLGNYVGSYADWALNQEKEGVVSTKEEALKEEEAEAKKAE</sequence>
<evidence type="ECO:0000256" key="1">
    <source>
        <dbReference type="SAM" id="MobiDB-lite"/>
    </source>
</evidence>
<protein>
    <recommendedName>
        <fullName evidence="2">Rhodanese domain-containing protein</fullName>
    </recommendedName>
</protein>
<dbReference type="CDD" id="cd01519">
    <property type="entry name" value="RHOD_HSP67B2"/>
    <property type="match status" value="1"/>
</dbReference>
<dbReference type="SUPFAM" id="SSF52821">
    <property type="entry name" value="Rhodanese/Cell cycle control phosphatase"/>
    <property type="match status" value="1"/>
</dbReference>
<dbReference type="GO" id="GO:0005739">
    <property type="term" value="C:mitochondrion"/>
    <property type="evidence" value="ECO:0007669"/>
    <property type="project" value="TreeGrafter"/>
</dbReference>
<dbReference type="PANTHER" id="PTHR44086:SF10">
    <property type="entry name" value="THIOSULFATE SULFURTRANSFERASE_RHODANESE-LIKE DOMAIN-CONTAINING PROTEIN 3"/>
    <property type="match status" value="1"/>
</dbReference>
<reference evidence="3" key="2">
    <citation type="submission" date="2021-01" db="EMBL/GenBank/DDBJ databases">
        <authorList>
            <person name="Schikora-Tamarit M.A."/>
        </authorList>
    </citation>
    <scope>NUCLEOTIDE SEQUENCE</scope>
    <source>
        <strain evidence="3">CBS2887</strain>
    </source>
</reference>
<gene>
    <name evidence="3" type="ORF">WICPIJ_005843</name>
</gene>
<dbReference type="Gene3D" id="3.40.250.10">
    <property type="entry name" value="Rhodanese-like domain"/>
    <property type="match status" value="1"/>
</dbReference>
<dbReference type="Proteomes" id="UP000774326">
    <property type="component" value="Unassembled WGS sequence"/>
</dbReference>
<proteinExistence type="predicted"/>
<name>A0A9P8Q387_WICPI</name>
<organism evidence="3 4">
    <name type="scientific">Wickerhamomyces pijperi</name>
    <name type="common">Yeast</name>
    <name type="synonym">Pichia pijperi</name>
    <dbReference type="NCBI Taxonomy" id="599730"/>
    <lineage>
        <taxon>Eukaryota</taxon>
        <taxon>Fungi</taxon>
        <taxon>Dikarya</taxon>
        <taxon>Ascomycota</taxon>
        <taxon>Saccharomycotina</taxon>
        <taxon>Saccharomycetes</taxon>
        <taxon>Phaffomycetales</taxon>
        <taxon>Wickerhamomycetaceae</taxon>
        <taxon>Wickerhamomyces</taxon>
    </lineage>
</organism>
<dbReference type="EMBL" id="JAEUBG010003211">
    <property type="protein sequence ID" value="KAH3683198.1"/>
    <property type="molecule type" value="Genomic_DNA"/>
</dbReference>
<accession>A0A9P8Q387</accession>
<dbReference type="OrthoDB" id="566238at2759"/>
<evidence type="ECO:0000313" key="3">
    <source>
        <dbReference type="EMBL" id="KAH3683198.1"/>
    </source>
</evidence>
<dbReference type="PANTHER" id="PTHR44086">
    <property type="entry name" value="THIOSULFATE SULFURTRANSFERASE RDL2, MITOCHONDRIAL-RELATED"/>
    <property type="match status" value="1"/>
</dbReference>
<evidence type="ECO:0000313" key="4">
    <source>
        <dbReference type="Proteomes" id="UP000774326"/>
    </source>
</evidence>
<feature type="domain" description="Rhodanese" evidence="2">
    <location>
        <begin position="106"/>
        <end position="204"/>
    </location>
</feature>
<feature type="compositionally biased region" description="Low complexity" evidence="1">
    <location>
        <begin position="53"/>
        <end position="77"/>
    </location>
</feature>
<dbReference type="Pfam" id="PF00581">
    <property type="entry name" value="Rhodanese"/>
    <property type="match status" value="1"/>
</dbReference>
<feature type="region of interest" description="Disordered" evidence="1">
    <location>
        <begin position="39"/>
        <end position="87"/>
    </location>
</feature>
<dbReference type="InterPro" id="IPR001763">
    <property type="entry name" value="Rhodanese-like_dom"/>
</dbReference>
<dbReference type="PROSITE" id="PS50206">
    <property type="entry name" value="RHODANESE_3"/>
    <property type="match status" value="1"/>
</dbReference>
<dbReference type="GO" id="GO:0004792">
    <property type="term" value="F:thiosulfate-cyanide sulfurtransferase activity"/>
    <property type="evidence" value="ECO:0007669"/>
    <property type="project" value="TreeGrafter"/>
</dbReference>